<feature type="transmembrane region" description="Helical" evidence="10">
    <location>
        <begin position="165"/>
        <end position="198"/>
    </location>
</feature>
<proteinExistence type="inferred from homology"/>
<feature type="transmembrane region" description="Helical" evidence="10">
    <location>
        <begin position="31"/>
        <end position="53"/>
    </location>
</feature>
<evidence type="ECO:0000256" key="8">
    <source>
        <dbReference type="ARBA" id="ARBA00022989"/>
    </source>
</evidence>
<keyword evidence="4" id="KW-0813">Transport</keyword>
<dbReference type="Pfam" id="PF03600">
    <property type="entry name" value="CitMHS"/>
    <property type="match status" value="1"/>
</dbReference>
<feature type="transmembrane region" description="Helical" evidence="10">
    <location>
        <begin position="65"/>
        <end position="85"/>
    </location>
</feature>
<evidence type="ECO:0000256" key="9">
    <source>
        <dbReference type="ARBA" id="ARBA00023136"/>
    </source>
</evidence>
<comment type="similarity">
    <text evidence="2">Belongs to the ArsB family.</text>
</comment>
<feature type="transmembrane region" description="Helical" evidence="10">
    <location>
        <begin position="245"/>
        <end position="261"/>
    </location>
</feature>
<evidence type="ECO:0000313" key="13">
    <source>
        <dbReference type="Proteomes" id="UP001330812"/>
    </source>
</evidence>
<evidence type="ECO:0000256" key="3">
    <source>
        <dbReference type="ARBA" id="ARBA00009843"/>
    </source>
</evidence>
<evidence type="ECO:0000313" key="12">
    <source>
        <dbReference type="EMBL" id="WSE29578.1"/>
    </source>
</evidence>
<dbReference type="InterPro" id="IPR000802">
    <property type="entry name" value="Arsenical_pump_ArsB"/>
</dbReference>
<keyword evidence="5" id="KW-1003">Cell membrane</keyword>
<evidence type="ECO:0000259" key="11">
    <source>
        <dbReference type="Pfam" id="PF03600"/>
    </source>
</evidence>
<feature type="transmembrane region" description="Helical" evidence="10">
    <location>
        <begin position="105"/>
        <end position="130"/>
    </location>
</feature>
<gene>
    <name evidence="12" type="ORF">VSH64_43410</name>
</gene>
<sequence>MPETLAAVVSLVLLAVTLGFAMVRPRGLPEAVAAVPVAGVVLVLGLTTEHAAWERVVEILPTMGFLAAILLVSHLAAIDGVFTWLGSRLAEVCRGEPKRLLVLTFAAAAGVTAVLSLDATVVLLTPVVLATAEGLRLESRPHVYACAHLANSASTLLPVSNLTNLLAFAASGLTFAGFTALMAVPWLVTILIELAVFTRFFRRDLRGPRSTEKPPHREPPVFALVVLGVMLVGFGVGQMVHVEPVWVAALAALVLSARALAERKIKPWQVVTEASPMLVLFVLGLAITVEAVDEHVLGGALKALLPTTAGLPELLLTTAIAAVLANLVNNLPATLILLSVLGDHPATGVLLAVLIGVNVGPNATYLGSLATLLWRRVLARHGHPIRAREFTALGALTTPVSLAAATTALWLVLP</sequence>
<evidence type="ECO:0000256" key="6">
    <source>
        <dbReference type="ARBA" id="ARBA00022692"/>
    </source>
</evidence>
<dbReference type="InterPro" id="IPR004680">
    <property type="entry name" value="Cit_transptr-like_dom"/>
</dbReference>
<keyword evidence="8 10" id="KW-1133">Transmembrane helix</keyword>
<feature type="domain" description="Citrate transporter-like" evidence="11">
    <location>
        <begin position="25"/>
        <end position="345"/>
    </location>
</feature>
<comment type="similarity">
    <text evidence="3">Belongs to the CitM (TC 2.A.11) transporter family.</text>
</comment>
<dbReference type="PANTHER" id="PTHR43302">
    <property type="entry name" value="TRANSPORTER ARSB-RELATED"/>
    <property type="match status" value="1"/>
</dbReference>
<evidence type="ECO:0000256" key="10">
    <source>
        <dbReference type="SAM" id="Phobius"/>
    </source>
</evidence>
<reference evidence="12 13" key="1">
    <citation type="journal article" date="2015" name="Int. J. Syst. Evol. Microbiol.">
        <title>Amycolatopsis rhabdoformis sp. nov., an actinomycete isolated from a tropical forest soil.</title>
        <authorList>
            <person name="Souza W.R."/>
            <person name="Silva R.E."/>
            <person name="Goodfellow M."/>
            <person name="Busarakam K."/>
            <person name="Figueiro F.S."/>
            <person name="Ferreira D."/>
            <person name="Rodrigues-Filho E."/>
            <person name="Moraes L.A.B."/>
            <person name="Zucchi T.D."/>
        </authorList>
    </citation>
    <scope>NUCLEOTIDE SEQUENCE [LARGE SCALE GENOMIC DNA]</scope>
    <source>
        <strain evidence="12 13">NCIMB 14900</strain>
    </source>
</reference>
<name>A0ABZ1I5A3_9PSEU</name>
<evidence type="ECO:0000256" key="2">
    <source>
        <dbReference type="ARBA" id="ARBA00006433"/>
    </source>
</evidence>
<keyword evidence="9 10" id="KW-0472">Membrane</keyword>
<feature type="transmembrane region" description="Helical" evidence="10">
    <location>
        <begin position="390"/>
        <end position="413"/>
    </location>
</feature>
<feature type="transmembrane region" description="Helical" evidence="10">
    <location>
        <begin position="268"/>
        <end position="289"/>
    </location>
</feature>
<keyword evidence="13" id="KW-1185">Reference proteome</keyword>
<feature type="transmembrane region" description="Helical" evidence="10">
    <location>
        <begin position="219"/>
        <end position="239"/>
    </location>
</feature>
<dbReference type="Proteomes" id="UP001330812">
    <property type="component" value="Chromosome"/>
</dbReference>
<organism evidence="12 13">
    <name type="scientific">Amycolatopsis rhabdoformis</name>
    <dbReference type="NCBI Taxonomy" id="1448059"/>
    <lineage>
        <taxon>Bacteria</taxon>
        <taxon>Bacillati</taxon>
        <taxon>Actinomycetota</taxon>
        <taxon>Actinomycetes</taxon>
        <taxon>Pseudonocardiales</taxon>
        <taxon>Pseudonocardiaceae</taxon>
        <taxon>Amycolatopsis</taxon>
    </lineage>
</organism>
<evidence type="ECO:0000256" key="7">
    <source>
        <dbReference type="ARBA" id="ARBA00022849"/>
    </source>
</evidence>
<accession>A0ABZ1I5A3</accession>
<comment type="subcellular location">
    <subcellularLocation>
        <location evidence="1">Cell membrane</location>
        <topology evidence="1">Multi-pass membrane protein</topology>
    </subcellularLocation>
</comment>
<evidence type="ECO:0000256" key="5">
    <source>
        <dbReference type="ARBA" id="ARBA00022475"/>
    </source>
</evidence>
<dbReference type="PRINTS" id="PR00758">
    <property type="entry name" value="ARSENICPUMP"/>
</dbReference>
<dbReference type="EMBL" id="CP142149">
    <property type="protein sequence ID" value="WSE29578.1"/>
    <property type="molecule type" value="Genomic_DNA"/>
</dbReference>
<dbReference type="PANTHER" id="PTHR43302:SF5">
    <property type="entry name" value="TRANSPORTER ARSB-RELATED"/>
    <property type="match status" value="1"/>
</dbReference>
<dbReference type="RefSeq" id="WP_326568538.1">
    <property type="nucleotide sequence ID" value="NZ_CP142149.1"/>
</dbReference>
<keyword evidence="6 10" id="KW-0812">Transmembrane</keyword>
<evidence type="ECO:0000256" key="1">
    <source>
        <dbReference type="ARBA" id="ARBA00004651"/>
    </source>
</evidence>
<evidence type="ECO:0000256" key="4">
    <source>
        <dbReference type="ARBA" id="ARBA00022448"/>
    </source>
</evidence>
<keyword evidence="7" id="KW-0059">Arsenical resistance</keyword>
<protein>
    <submittedName>
        <fullName evidence="12">SLC13 family permease</fullName>
    </submittedName>
</protein>